<dbReference type="InterPro" id="IPR056790">
    <property type="entry name" value="Ribophorin_II_C"/>
</dbReference>
<feature type="transmembrane region" description="Helical" evidence="7">
    <location>
        <begin position="270"/>
        <end position="289"/>
    </location>
</feature>
<dbReference type="OrthoDB" id="432292at2759"/>
<evidence type="ECO:0000256" key="3">
    <source>
        <dbReference type="ARBA" id="ARBA00022729"/>
    </source>
</evidence>
<name>A0A3N4IBH7_ASCIM</name>
<dbReference type="STRING" id="1160509.A0A3N4IBH7"/>
<comment type="subcellular location">
    <subcellularLocation>
        <location evidence="1">Endoplasmic reticulum membrane</location>
        <topology evidence="1">Multi-pass membrane protein</topology>
    </subcellularLocation>
</comment>
<reference evidence="10 11" key="1">
    <citation type="journal article" date="2018" name="Nat. Ecol. Evol.">
        <title>Pezizomycetes genomes reveal the molecular basis of ectomycorrhizal truffle lifestyle.</title>
        <authorList>
            <person name="Murat C."/>
            <person name="Payen T."/>
            <person name="Noel B."/>
            <person name="Kuo A."/>
            <person name="Morin E."/>
            <person name="Chen J."/>
            <person name="Kohler A."/>
            <person name="Krizsan K."/>
            <person name="Balestrini R."/>
            <person name="Da Silva C."/>
            <person name="Montanini B."/>
            <person name="Hainaut M."/>
            <person name="Levati E."/>
            <person name="Barry K.W."/>
            <person name="Belfiori B."/>
            <person name="Cichocki N."/>
            <person name="Clum A."/>
            <person name="Dockter R.B."/>
            <person name="Fauchery L."/>
            <person name="Guy J."/>
            <person name="Iotti M."/>
            <person name="Le Tacon F."/>
            <person name="Lindquist E.A."/>
            <person name="Lipzen A."/>
            <person name="Malagnac F."/>
            <person name="Mello A."/>
            <person name="Molinier V."/>
            <person name="Miyauchi S."/>
            <person name="Poulain J."/>
            <person name="Riccioni C."/>
            <person name="Rubini A."/>
            <person name="Sitrit Y."/>
            <person name="Splivallo R."/>
            <person name="Traeger S."/>
            <person name="Wang M."/>
            <person name="Zifcakova L."/>
            <person name="Wipf D."/>
            <person name="Zambonelli A."/>
            <person name="Paolocci F."/>
            <person name="Nowrousian M."/>
            <person name="Ottonello S."/>
            <person name="Baldrian P."/>
            <person name="Spatafora J.W."/>
            <person name="Henrissat B."/>
            <person name="Nagy L.G."/>
            <person name="Aury J.M."/>
            <person name="Wincker P."/>
            <person name="Grigoriev I.V."/>
            <person name="Bonfante P."/>
            <person name="Martin F.M."/>
        </authorList>
    </citation>
    <scope>NUCLEOTIDE SEQUENCE [LARGE SCALE GENOMIC DNA]</scope>
    <source>
        <strain evidence="10 11">RN42</strain>
    </source>
</reference>
<feature type="chain" id="PRO_5044294993" description="Ribophorin II C-terminal domain-containing protein" evidence="8">
    <location>
        <begin position="21"/>
        <end position="327"/>
    </location>
</feature>
<dbReference type="UniPathway" id="UPA00378"/>
<proteinExistence type="predicted"/>
<dbReference type="GO" id="GO:0006487">
    <property type="term" value="P:protein N-linked glycosylation"/>
    <property type="evidence" value="ECO:0007669"/>
    <property type="project" value="TreeGrafter"/>
</dbReference>
<sequence length="327" mass="34968">MPSIRSLLIASTLFIGAVFAQEAPEQVKEPVQEEAPVGRDLGLWTFSGGQVVISAKGQTARVTEEFAPEKPFGEVTLKDNESLKLALTLRHAEGPARPHQAFLLVKDITSQLETYFPLTVKGTSGKAKVEVPTSKIPPVLLQATEPLELTLMLGSPGQETYPSTIQIGTLKPTLEKPATYTPPVRYRAKDEIHHIFNADPKSPPKILTLVFLGAVLASLVGLVGAVSLPSRSTLSLSFPKIITDILQWALLGANLAALPSSLKAAPVSNLLFLASIAAMEGTFAMYYLSWNLFRTLAVASGIAVVAVLSGRGALRDARARRLAGQGR</sequence>
<organism evidence="10 11">
    <name type="scientific">Ascobolus immersus RN42</name>
    <dbReference type="NCBI Taxonomy" id="1160509"/>
    <lineage>
        <taxon>Eukaryota</taxon>
        <taxon>Fungi</taxon>
        <taxon>Dikarya</taxon>
        <taxon>Ascomycota</taxon>
        <taxon>Pezizomycotina</taxon>
        <taxon>Pezizomycetes</taxon>
        <taxon>Pezizales</taxon>
        <taxon>Ascobolaceae</taxon>
        <taxon>Ascobolus</taxon>
    </lineage>
</organism>
<evidence type="ECO:0000313" key="10">
    <source>
        <dbReference type="EMBL" id="RPA82008.1"/>
    </source>
</evidence>
<evidence type="ECO:0000256" key="1">
    <source>
        <dbReference type="ARBA" id="ARBA00004477"/>
    </source>
</evidence>
<feature type="domain" description="Ribophorin II C-terminal" evidence="9">
    <location>
        <begin position="245"/>
        <end position="321"/>
    </location>
</feature>
<keyword evidence="2 7" id="KW-0812">Transmembrane</keyword>
<gene>
    <name evidence="10" type="ORF">BJ508DRAFT_103331</name>
</gene>
<evidence type="ECO:0000313" key="11">
    <source>
        <dbReference type="Proteomes" id="UP000275078"/>
    </source>
</evidence>
<feature type="signal peptide" evidence="8">
    <location>
        <begin position="1"/>
        <end position="20"/>
    </location>
</feature>
<dbReference type="InterPro" id="IPR008814">
    <property type="entry name" value="Swp1"/>
</dbReference>
<evidence type="ECO:0000256" key="2">
    <source>
        <dbReference type="ARBA" id="ARBA00022692"/>
    </source>
</evidence>
<dbReference type="PANTHER" id="PTHR12640">
    <property type="entry name" value="RIBOPHORIN II"/>
    <property type="match status" value="1"/>
</dbReference>
<keyword evidence="6 7" id="KW-0472">Membrane</keyword>
<accession>A0A3N4IBH7</accession>
<evidence type="ECO:0000256" key="4">
    <source>
        <dbReference type="ARBA" id="ARBA00022824"/>
    </source>
</evidence>
<feature type="transmembrane region" description="Helical" evidence="7">
    <location>
        <begin position="206"/>
        <end position="228"/>
    </location>
</feature>
<keyword evidence="5 7" id="KW-1133">Transmembrane helix</keyword>
<dbReference type="Pfam" id="PF25147">
    <property type="entry name" value="Ribophorin_II_C"/>
    <property type="match status" value="1"/>
</dbReference>
<evidence type="ECO:0000256" key="7">
    <source>
        <dbReference type="SAM" id="Phobius"/>
    </source>
</evidence>
<dbReference type="PANTHER" id="PTHR12640:SF0">
    <property type="entry name" value="DOLICHYL-DIPHOSPHOOLIGOSACCHARIDE--PROTEIN GLYCOSYLTRANSFERASE SUBUNIT 2"/>
    <property type="match status" value="1"/>
</dbReference>
<dbReference type="Proteomes" id="UP000275078">
    <property type="component" value="Unassembled WGS sequence"/>
</dbReference>
<evidence type="ECO:0000256" key="5">
    <source>
        <dbReference type="ARBA" id="ARBA00022989"/>
    </source>
</evidence>
<keyword evidence="3 8" id="KW-0732">Signal</keyword>
<dbReference type="EMBL" id="ML119675">
    <property type="protein sequence ID" value="RPA82008.1"/>
    <property type="molecule type" value="Genomic_DNA"/>
</dbReference>
<evidence type="ECO:0000256" key="8">
    <source>
        <dbReference type="SAM" id="SignalP"/>
    </source>
</evidence>
<evidence type="ECO:0000259" key="9">
    <source>
        <dbReference type="Pfam" id="PF25147"/>
    </source>
</evidence>
<keyword evidence="11" id="KW-1185">Reference proteome</keyword>
<dbReference type="GO" id="GO:0008250">
    <property type="term" value="C:oligosaccharyltransferase complex"/>
    <property type="evidence" value="ECO:0007669"/>
    <property type="project" value="InterPro"/>
</dbReference>
<evidence type="ECO:0000256" key="6">
    <source>
        <dbReference type="ARBA" id="ARBA00023136"/>
    </source>
</evidence>
<dbReference type="AlphaFoldDB" id="A0A3N4IBH7"/>
<protein>
    <recommendedName>
        <fullName evidence="9">Ribophorin II C-terminal domain-containing protein</fullName>
    </recommendedName>
</protein>
<feature type="transmembrane region" description="Helical" evidence="7">
    <location>
        <begin position="295"/>
        <end position="314"/>
    </location>
</feature>
<keyword evidence="4" id="KW-0256">Endoplasmic reticulum</keyword>